<evidence type="ECO:0000313" key="4">
    <source>
        <dbReference type="Proteomes" id="UP000249260"/>
    </source>
</evidence>
<feature type="domain" description="CAAX prenyl protease 2/Lysostaphin resistance protein A-like" evidence="2">
    <location>
        <begin position="134"/>
        <end position="220"/>
    </location>
</feature>
<dbReference type="Proteomes" id="UP000249260">
    <property type="component" value="Unassembled WGS sequence"/>
</dbReference>
<protein>
    <recommendedName>
        <fullName evidence="2">CAAX prenyl protease 2/Lysostaphin resistance protein A-like domain-containing protein</fullName>
    </recommendedName>
</protein>
<proteinExistence type="predicted"/>
<keyword evidence="1" id="KW-0812">Transmembrane</keyword>
<evidence type="ECO:0000313" key="3">
    <source>
        <dbReference type="EMBL" id="RAP74604.1"/>
    </source>
</evidence>
<feature type="transmembrane region" description="Helical" evidence="1">
    <location>
        <begin position="45"/>
        <end position="64"/>
    </location>
</feature>
<dbReference type="GO" id="GO:0004175">
    <property type="term" value="F:endopeptidase activity"/>
    <property type="evidence" value="ECO:0007669"/>
    <property type="project" value="UniProtKB-ARBA"/>
</dbReference>
<keyword evidence="1" id="KW-0472">Membrane</keyword>
<dbReference type="RefSeq" id="WP_112884393.1">
    <property type="nucleotide sequence ID" value="NZ_QLUW01000004.1"/>
</dbReference>
<dbReference type="InterPro" id="IPR003675">
    <property type="entry name" value="Rce1/LyrA-like_dom"/>
</dbReference>
<accession>A0A328U3N8</accession>
<dbReference type="AlphaFoldDB" id="A0A328U3N8"/>
<dbReference type="Pfam" id="PF02517">
    <property type="entry name" value="Rce1-like"/>
    <property type="match status" value="1"/>
</dbReference>
<evidence type="ECO:0000259" key="2">
    <source>
        <dbReference type="Pfam" id="PF02517"/>
    </source>
</evidence>
<feature type="transmembrane region" description="Helical" evidence="1">
    <location>
        <begin position="5"/>
        <end position="25"/>
    </location>
</feature>
<gene>
    <name evidence="3" type="ORF">DL346_21325</name>
</gene>
<keyword evidence="1" id="KW-1133">Transmembrane helix</keyword>
<dbReference type="GO" id="GO:0080120">
    <property type="term" value="P:CAAX-box protein maturation"/>
    <property type="evidence" value="ECO:0007669"/>
    <property type="project" value="UniProtKB-ARBA"/>
</dbReference>
<feature type="transmembrane region" description="Helical" evidence="1">
    <location>
        <begin position="135"/>
        <end position="157"/>
    </location>
</feature>
<organism evidence="3 4">
    <name type="scientific">Paenibacillus montanisoli</name>
    <dbReference type="NCBI Taxonomy" id="2081970"/>
    <lineage>
        <taxon>Bacteria</taxon>
        <taxon>Bacillati</taxon>
        <taxon>Bacillota</taxon>
        <taxon>Bacilli</taxon>
        <taxon>Bacillales</taxon>
        <taxon>Paenibacillaceae</taxon>
        <taxon>Paenibacillus</taxon>
    </lineage>
</organism>
<evidence type="ECO:0000256" key="1">
    <source>
        <dbReference type="SAM" id="Phobius"/>
    </source>
</evidence>
<sequence>MTRRYVIMIANVLLYLAVTVLAVVIYNEVVNPLVDWGTFGTGEQLPAQVFIVLVVAIALSWAAFKLKYAWIKPLSSPGFIRMQRFAPLSAVRSLHMITVGTAFALLITSAIKLLLHHGYSEFASFTDQYADVPAAYLIASAVIGTALELILFIGIMFNEAHHNVADFWTVLVVSIIIAALQPGGIAMQLLGIGLGFLYGYMYIRLKTIWSVILIGCSFNVIFFTFVKTAAYDWFGGLHPSLLTVIIGISAIYMVISVLAYGAKRDAA</sequence>
<comment type="caution">
    <text evidence="3">The sequence shown here is derived from an EMBL/GenBank/DDBJ whole genome shotgun (WGS) entry which is preliminary data.</text>
</comment>
<feature type="transmembrane region" description="Helical" evidence="1">
    <location>
        <begin position="208"/>
        <end position="229"/>
    </location>
</feature>
<dbReference type="OrthoDB" id="2592840at2"/>
<dbReference type="EMBL" id="QLUW01000004">
    <property type="protein sequence ID" value="RAP74604.1"/>
    <property type="molecule type" value="Genomic_DNA"/>
</dbReference>
<reference evidence="3 4" key="1">
    <citation type="submission" date="2018-06" db="EMBL/GenBank/DDBJ databases">
        <title>Paenibacillus montanisoli sp. nov., isolated from mountain area soil.</title>
        <authorList>
            <person name="Wu M."/>
        </authorList>
    </citation>
    <scope>NUCLEOTIDE SEQUENCE [LARGE SCALE GENOMIC DNA]</scope>
    <source>
        <strain evidence="3 4">RA17</strain>
    </source>
</reference>
<keyword evidence="4" id="KW-1185">Reference proteome</keyword>
<feature type="transmembrane region" description="Helical" evidence="1">
    <location>
        <begin position="241"/>
        <end position="262"/>
    </location>
</feature>
<name>A0A328U3N8_9BACL</name>
<feature type="transmembrane region" description="Helical" evidence="1">
    <location>
        <begin position="85"/>
        <end position="115"/>
    </location>
</feature>